<feature type="domain" description="Acyl-CoA oxidase/dehydrogenase middle" evidence="6">
    <location>
        <begin position="177"/>
        <end position="273"/>
    </location>
</feature>
<dbReference type="Pfam" id="PF02770">
    <property type="entry name" value="Acyl-CoA_dh_M"/>
    <property type="match status" value="1"/>
</dbReference>
<dbReference type="PANTHER" id="PTHR42707">
    <property type="entry name" value="ACYL-COA DEHYDROGENASE"/>
    <property type="match status" value="1"/>
</dbReference>
<keyword evidence="4" id="KW-0560">Oxidoreductase</keyword>
<evidence type="ECO:0000256" key="2">
    <source>
        <dbReference type="ARBA" id="ARBA00022630"/>
    </source>
</evidence>
<comment type="similarity">
    <text evidence="1 4">Belongs to the acyl-CoA dehydrogenase family.</text>
</comment>
<gene>
    <name evidence="7" type="ORF">DSCW_21070</name>
</gene>
<evidence type="ECO:0000256" key="3">
    <source>
        <dbReference type="ARBA" id="ARBA00022827"/>
    </source>
</evidence>
<dbReference type="InterPro" id="IPR009075">
    <property type="entry name" value="AcylCo_DH/oxidase_C"/>
</dbReference>
<dbReference type="Pfam" id="PF00441">
    <property type="entry name" value="Acyl-CoA_dh_1"/>
    <property type="match status" value="1"/>
</dbReference>
<keyword evidence="2 4" id="KW-0285">Flavoprotein</keyword>
<accession>A0A5K7Z207</accession>
<dbReference type="InterPro" id="IPR036250">
    <property type="entry name" value="AcylCo_DH-like_C"/>
</dbReference>
<dbReference type="KEGG" id="dwd:DSCW_21070"/>
<evidence type="ECO:0000313" key="7">
    <source>
        <dbReference type="EMBL" id="BBO74690.1"/>
    </source>
</evidence>
<evidence type="ECO:0000256" key="1">
    <source>
        <dbReference type="ARBA" id="ARBA00009347"/>
    </source>
</evidence>
<evidence type="ECO:0000313" key="8">
    <source>
        <dbReference type="Proteomes" id="UP000427769"/>
    </source>
</evidence>
<dbReference type="RefSeq" id="WP_155303694.1">
    <property type="nucleotide sequence ID" value="NZ_AP021875.1"/>
</dbReference>
<keyword evidence="3 4" id="KW-0274">FAD</keyword>
<evidence type="ECO:0008006" key="9">
    <source>
        <dbReference type="Google" id="ProtNLM"/>
    </source>
</evidence>
<dbReference type="SUPFAM" id="SSF47203">
    <property type="entry name" value="Acyl-CoA dehydrogenase C-terminal domain-like"/>
    <property type="match status" value="1"/>
</dbReference>
<dbReference type="InterPro" id="IPR006091">
    <property type="entry name" value="Acyl-CoA_Oxase/DH_mid-dom"/>
</dbReference>
<dbReference type="Gene3D" id="2.40.110.20">
    <property type="match status" value="1"/>
</dbReference>
<sequence length="537" mass="60606">MSYPDSKNPYSFDPFLDWRENCDFYAEDPFARKAVRVFTGEHAAEVGAAAREISKKVSFRWRKMAEAIAWPEKRPWMMHYDGHNNRIDRIVRPNETEAMEQEVFGEALFSDKTHPWVRFIKMYLIYQNGEACISCPLTCTEGMVAVLDRFADTPETRAILNHCKEGENGHFAIGAQYLSEIQGGSDVKANLLEARRENGQWRLYGTKFFCSATHADYAMVTAKPMDSEKVGLFVMPSWLPGDKVRERRNGFIIDRIKWKMGTSELTTAEMTFDGALAYPVGPLERGLANMIGIVLTYSRLTVGLSGGASMMRAWREAARYCEFREAFGFTIGHMPMVAGQLKTIEKAAKRTLAGAFKLYADILALPGGFVRGADAKESDDLKRRRFAIRELIMLQKMATSFDAPDVLRLAISLFGGHGVMEDFSALPRLYRDAAVNELWEGPRNVLLAQVYRDLAGASAWYAPDRFVADILAGAPEDRVKEFQEEIAAILSGPGLFEPGLAAEKNCARWDRFCHRLFHAYQDIAAAMIQTDQDRIRI</sequence>
<evidence type="ECO:0000259" key="5">
    <source>
        <dbReference type="Pfam" id="PF00441"/>
    </source>
</evidence>
<organism evidence="7 8">
    <name type="scientific">Desulfosarcina widdelii</name>
    <dbReference type="NCBI Taxonomy" id="947919"/>
    <lineage>
        <taxon>Bacteria</taxon>
        <taxon>Pseudomonadati</taxon>
        <taxon>Thermodesulfobacteriota</taxon>
        <taxon>Desulfobacteria</taxon>
        <taxon>Desulfobacterales</taxon>
        <taxon>Desulfosarcinaceae</taxon>
        <taxon>Desulfosarcina</taxon>
    </lineage>
</organism>
<evidence type="ECO:0000256" key="4">
    <source>
        <dbReference type="RuleBase" id="RU362125"/>
    </source>
</evidence>
<protein>
    <recommendedName>
        <fullName evidence="9">Acyl-CoA dehydrogenase</fullName>
    </recommendedName>
</protein>
<dbReference type="Proteomes" id="UP000427769">
    <property type="component" value="Chromosome"/>
</dbReference>
<dbReference type="AlphaFoldDB" id="A0A5K7Z207"/>
<reference evidence="7 8" key="1">
    <citation type="submission" date="2019-11" db="EMBL/GenBank/DDBJ databases">
        <title>Comparative genomics of hydrocarbon-degrading Desulfosarcina strains.</title>
        <authorList>
            <person name="Watanabe M."/>
            <person name="Kojima H."/>
            <person name="Fukui M."/>
        </authorList>
    </citation>
    <scope>NUCLEOTIDE SEQUENCE [LARGE SCALE GENOMIC DNA]</scope>
    <source>
        <strain evidence="7 8">PP31</strain>
    </source>
</reference>
<comment type="cofactor">
    <cofactor evidence="4">
        <name>FAD</name>
        <dbReference type="ChEBI" id="CHEBI:57692"/>
    </cofactor>
</comment>
<dbReference type="EMBL" id="AP021875">
    <property type="protein sequence ID" value="BBO74690.1"/>
    <property type="molecule type" value="Genomic_DNA"/>
</dbReference>
<dbReference type="GO" id="GO:0003995">
    <property type="term" value="F:acyl-CoA dehydrogenase activity"/>
    <property type="evidence" value="ECO:0007669"/>
    <property type="project" value="TreeGrafter"/>
</dbReference>
<dbReference type="OrthoDB" id="9771038at2"/>
<proteinExistence type="inferred from homology"/>
<keyword evidence="8" id="KW-1185">Reference proteome</keyword>
<dbReference type="InterPro" id="IPR009100">
    <property type="entry name" value="AcylCoA_DH/oxidase_NM_dom_sf"/>
</dbReference>
<dbReference type="PANTHER" id="PTHR42707:SF2">
    <property type="entry name" value="ACD11 DEHYDROGENASE"/>
    <property type="match status" value="1"/>
</dbReference>
<feature type="domain" description="Acyl-CoA dehydrogenase/oxidase C-terminal" evidence="5">
    <location>
        <begin position="285"/>
        <end position="453"/>
    </location>
</feature>
<dbReference type="SUPFAM" id="SSF56645">
    <property type="entry name" value="Acyl-CoA dehydrogenase NM domain-like"/>
    <property type="match status" value="1"/>
</dbReference>
<dbReference type="Gene3D" id="1.20.140.10">
    <property type="entry name" value="Butyryl-CoA Dehydrogenase, subunit A, domain 3"/>
    <property type="match status" value="1"/>
</dbReference>
<dbReference type="InterPro" id="IPR052904">
    <property type="entry name" value="Acyl-CoA_dehydrogenase-like"/>
</dbReference>
<evidence type="ECO:0000259" key="6">
    <source>
        <dbReference type="Pfam" id="PF02770"/>
    </source>
</evidence>
<name>A0A5K7Z207_9BACT</name>